<evidence type="ECO:0000313" key="19">
    <source>
        <dbReference type="EMBL" id="OMQ19924.1"/>
    </source>
</evidence>
<evidence type="ECO:0000256" key="14">
    <source>
        <dbReference type="ARBA" id="ARBA00023136"/>
    </source>
</evidence>
<evidence type="ECO:0000256" key="8">
    <source>
        <dbReference type="ARBA" id="ARBA00022967"/>
    </source>
</evidence>
<feature type="domain" description="FMN-binding" evidence="18">
    <location>
        <begin position="149"/>
        <end position="247"/>
    </location>
</feature>
<comment type="subunit">
    <text evidence="16 17">Composed of six subunits; NqrA, NqrB, NqrC, NqrD, NqrE and NqrF.</text>
</comment>
<dbReference type="Pfam" id="PF04205">
    <property type="entry name" value="FMN_bind"/>
    <property type="match status" value="1"/>
</dbReference>
<protein>
    <recommendedName>
        <fullName evidence="16 17">Na(+)-translocating NADH-quinone reductase subunit C</fullName>
        <shortName evidence="16 17">Na(+)-NQR subunit C</shortName>
        <shortName evidence="16 17">Na(+)-translocating NQR subunit C</shortName>
        <ecNumber evidence="16 17">7.2.1.1</ecNumber>
    </recommendedName>
    <alternativeName>
        <fullName evidence="16 17">NQR complex subunit C</fullName>
    </alternativeName>
    <alternativeName>
        <fullName evidence="16 17">NQR-1 subunit C</fullName>
    </alternativeName>
</protein>
<dbReference type="RefSeq" id="WP_076944182.1">
    <property type="nucleotide sequence ID" value="NZ_MOXD01000017.1"/>
</dbReference>
<comment type="catalytic activity">
    <reaction evidence="16 17">
        <text>a ubiquinone + n Na(+)(in) + NADH + H(+) = a ubiquinol + n Na(+)(out) + NAD(+)</text>
        <dbReference type="Rhea" id="RHEA:47748"/>
        <dbReference type="Rhea" id="RHEA-COMP:9565"/>
        <dbReference type="Rhea" id="RHEA-COMP:9566"/>
        <dbReference type="ChEBI" id="CHEBI:15378"/>
        <dbReference type="ChEBI" id="CHEBI:16389"/>
        <dbReference type="ChEBI" id="CHEBI:17976"/>
        <dbReference type="ChEBI" id="CHEBI:29101"/>
        <dbReference type="ChEBI" id="CHEBI:57540"/>
        <dbReference type="ChEBI" id="CHEBI:57945"/>
        <dbReference type="EC" id="7.2.1.1"/>
    </reaction>
</comment>
<organism evidence="19 20">
    <name type="scientific">Serratia oryzae</name>
    <dbReference type="NCBI Taxonomy" id="2034155"/>
    <lineage>
        <taxon>Bacteria</taxon>
        <taxon>Pseudomonadati</taxon>
        <taxon>Pseudomonadota</taxon>
        <taxon>Gammaproteobacteria</taxon>
        <taxon>Enterobacterales</taxon>
        <taxon>Yersiniaceae</taxon>
        <taxon>Serratia</taxon>
    </lineage>
</organism>
<comment type="caution">
    <text evidence="19">The sequence shown here is derived from an EMBL/GenBank/DDBJ whole genome shotgun (WGS) entry which is preliminary data.</text>
</comment>
<keyword evidence="11 16" id="KW-0915">Sodium</keyword>
<dbReference type="PANTHER" id="PTHR37838">
    <property type="entry name" value="NA(+)-TRANSLOCATING NADH-QUINONE REDUCTASE SUBUNIT C"/>
    <property type="match status" value="1"/>
</dbReference>
<comment type="similarity">
    <text evidence="16 17">Belongs to the NqrC family.</text>
</comment>
<evidence type="ECO:0000256" key="10">
    <source>
        <dbReference type="ARBA" id="ARBA00023027"/>
    </source>
</evidence>
<comment type="function">
    <text evidence="16">NQR complex catalyzes the reduction of ubiquinone-1 to ubiquinol by two successive reactions, coupled with the transport of Na(+) ions from the cytoplasm to the periplasm. NqrA to NqrE are probably involved in the second step, the conversion of ubisemiquinone to ubiquinol.</text>
</comment>
<dbReference type="GO" id="GO:0006814">
    <property type="term" value="P:sodium ion transport"/>
    <property type="evidence" value="ECO:0007669"/>
    <property type="project" value="UniProtKB-UniRule"/>
</dbReference>
<keyword evidence="20" id="KW-1185">Reference proteome</keyword>
<evidence type="ECO:0000256" key="9">
    <source>
        <dbReference type="ARBA" id="ARBA00022989"/>
    </source>
</evidence>
<keyword evidence="9 16" id="KW-1133">Transmembrane helix</keyword>
<sequence length="264" mass="28483">MANESKNDSIGKTLLVVLMLCLVCSVVVAGSAVGLKPRQQEQRLLDKQRNILDVAGLFARGMSSEQVRATFDKRVETRLLDLNSGEFVPGKHSDFDLAAALRSNADSIALPASKDLAGIRRRSNQAEIYLVRDDAGAIGKIILPVYGTGLWSMMYAFVAIDADGNTVRGLSFYQHGETPGLGGEIQNPNWRAQWVGRQLFDENGNPAISIVKGGARSGDIHAVDGLSGATLTSNGVQNIFNFWLGEHGFGPFLQRVREGALKNG</sequence>
<keyword evidence="10 16" id="KW-0520">NAD</keyword>
<keyword evidence="6 16" id="KW-0288">FMN</keyword>
<evidence type="ECO:0000256" key="3">
    <source>
        <dbReference type="ARBA" id="ARBA00022519"/>
    </source>
</evidence>
<keyword evidence="3" id="KW-0997">Cell inner membrane</keyword>
<dbReference type="STRING" id="2034155.BMI79_20805"/>
<dbReference type="GO" id="GO:0010181">
    <property type="term" value="F:FMN binding"/>
    <property type="evidence" value="ECO:0007669"/>
    <property type="project" value="UniProtKB-UniRule"/>
</dbReference>
<keyword evidence="7 16" id="KW-0812">Transmembrane</keyword>
<dbReference type="GO" id="GO:0005886">
    <property type="term" value="C:plasma membrane"/>
    <property type="evidence" value="ECO:0007669"/>
    <property type="project" value="UniProtKB-SubCell"/>
</dbReference>
<evidence type="ECO:0000256" key="17">
    <source>
        <dbReference type="PIRNR" id="PIRNR009437"/>
    </source>
</evidence>
<keyword evidence="2 16" id="KW-1003">Cell membrane</keyword>
<comment type="caution">
    <text evidence="16">Lacks conserved residue(s) required for the propagation of feature annotation.</text>
</comment>
<evidence type="ECO:0000313" key="20">
    <source>
        <dbReference type="Proteomes" id="UP000216021"/>
    </source>
</evidence>
<keyword evidence="13 16" id="KW-0830">Ubiquinone</keyword>
<evidence type="ECO:0000259" key="18">
    <source>
        <dbReference type="SMART" id="SM00900"/>
    </source>
</evidence>
<evidence type="ECO:0000256" key="12">
    <source>
        <dbReference type="ARBA" id="ARBA00023065"/>
    </source>
</evidence>
<dbReference type="EMBL" id="MOXD01000017">
    <property type="protein sequence ID" value="OMQ19924.1"/>
    <property type="molecule type" value="Genomic_DNA"/>
</dbReference>
<dbReference type="GO" id="GO:0016655">
    <property type="term" value="F:oxidoreductase activity, acting on NAD(P)H, quinone or similar compound as acceptor"/>
    <property type="evidence" value="ECO:0007669"/>
    <property type="project" value="UniProtKB-UniRule"/>
</dbReference>
<keyword evidence="12 16" id="KW-0406">Ion transport</keyword>
<keyword evidence="5 16" id="KW-0285">Flavoprotein</keyword>
<comment type="cofactor">
    <cofactor evidence="16 17">
        <name>FMN</name>
        <dbReference type="ChEBI" id="CHEBI:58210"/>
    </cofactor>
</comment>
<dbReference type="AlphaFoldDB" id="A0A1S8CDQ8"/>
<dbReference type="InterPro" id="IPR010204">
    <property type="entry name" value="NqrC"/>
</dbReference>
<accession>A0A1S8CDQ8</accession>
<dbReference type="EC" id="7.2.1.1" evidence="16 17"/>
<evidence type="ECO:0000256" key="16">
    <source>
        <dbReference type="HAMAP-Rule" id="MF_00427"/>
    </source>
</evidence>
<dbReference type="PANTHER" id="PTHR37838:SF1">
    <property type="entry name" value="NA(+)-TRANSLOCATING NADH-QUINONE REDUCTASE SUBUNIT C"/>
    <property type="match status" value="1"/>
</dbReference>
<dbReference type="NCBIfam" id="NF003749">
    <property type="entry name" value="PRK05346.1-5"/>
    <property type="match status" value="1"/>
</dbReference>
<dbReference type="Proteomes" id="UP000216021">
    <property type="component" value="Unassembled WGS sequence"/>
</dbReference>
<feature type="modified residue" description="FMN phosphoryl threonine" evidence="16">
    <location>
        <position position="230"/>
    </location>
</feature>
<evidence type="ECO:0000256" key="6">
    <source>
        <dbReference type="ARBA" id="ARBA00022643"/>
    </source>
</evidence>
<evidence type="ECO:0000256" key="5">
    <source>
        <dbReference type="ARBA" id="ARBA00022630"/>
    </source>
</evidence>
<gene>
    <name evidence="16" type="primary">nqrC</name>
    <name evidence="19" type="ORF">BMI79_20805</name>
</gene>
<dbReference type="OrthoDB" id="9786835at2"/>
<evidence type="ECO:0000256" key="11">
    <source>
        <dbReference type="ARBA" id="ARBA00023053"/>
    </source>
</evidence>
<evidence type="ECO:0000256" key="1">
    <source>
        <dbReference type="ARBA" id="ARBA00022448"/>
    </source>
</evidence>
<evidence type="ECO:0000256" key="13">
    <source>
        <dbReference type="ARBA" id="ARBA00023075"/>
    </source>
</evidence>
<dbReference type="NCBIfam" id="NF003746">
    <property type="entry name" value="PRK05346.1-1"/>
    <property type="match status" value="1"/>
</dbReference>
<dbReference type="SMART" id="SM00900">
    <property type="entry name" value="FMN_bind"/>
    <property type="match status" value="1"/>
</dbReference>
<keyword evidence="15 16" id="KW-0739">Sodium transport</keyword>
<comment type="subcellular location">
    <subcellularLocation>
        <location evidence="16">Cell membrane</location>
        <topology evidence="16">Single-pass membrane protein</topology>
    </subcellularLocation>
</comment>
<evidence type="ECO:0000256" key="15">
    <source>
        <dbReference type="ARBA" id="ARBA00023201"/>
    </source>
</evidence>
<evidence type="ECO:0000256" key="4">
    <source>
        <dbReference type="ARBA" id="ARBA00022553"/>
    </source>
</evidence>
<dbReference type="HAMAP" id="MF_00427">
    <property type="entry name" value="NqrC"/>
    <property type="match status" value="1"/>
</dbReference>
<dbReference type="PIRSF" id="PIRSF009437">
    <property type="entry name" value="NQR-1_subunit_C"/>
    <property type="match status" value="1"/>
</dbReference>
<keyword evidence="14 16" id="KW-0472">Membrane</keyword>
<reference evidence="19 20" key="1">
    <citation type="submission" date="2016-11" db="EMBL/GenBank/DDBJ databases">
        <title>Rahnella oryzae sp. nov., isolated from rice root.</title>
        <authorList>
            <person name="Zhang X.-X."/>
            <person name="Zhang J."/>
        </authorList>
    </citation>
    <scope>NUCLEOTIDE SEQUENCE [LARGE SCALE GENOMIC DNA]</scope>
    <source>
        <strain evidence="19 20">J11-6</strain>
    </source>
</reference>
<dbReference type="InterPro" id="IPR007329">
    <property type="entry name" value="FMN-bd"/>
</dbReference>
<keyword evidence="1 16" id="KW-0813">Transport</keyword>
<keyword evidence="8 16" id="KW-1278">Translocase</keyword>
<dbReference type="NCBIfam" id="TIGR01938">
    <property type="entry name" value="nqrC"/>
    <property type="match status" value="1"/>
</dbReference>
<evidence type="ECO:0000256" key="7">
    <source>
        <dbReference type="ARBA" id="ARBA00022692"/>
    </source>
</evidence>
<name>A0A1S8CDQ8_9GAMM</name>
<proteinExistence type="inferred from homology"/>
<evidence type="ECO:0000256" key="2">
    <source>
        <dbReference type="ARBA" id="ARBA00022475"/>
    </source>
</evidence>
<keyword evidence="4 16" id="KW-0597">Phosphoprotein</keyword>